<evidence type="ECO:0000256" key="5">
    <source>
        <dbReference type="ARBA" id="ARBA00022839"/>
    </source>
</evidence>
<evidence type="ECO:0000256" key="1">
    <source>
        <dbReference type="ARBA" id="ARBA00005915"/>
    </source>
</evidence>
<evidence type="ECO:0000256" key="3">
    <source>
        <dbReference type="ARBA" id="ARBA00022722"/>
    </source>
</evidence>
<name>A0A4Q7NCM2_9BURK</name>
<dbReference type="GO" id="GO:0006281">
    <property type="term" value="P:DNA repair"/>
    <property type="evidence" value="ECO:0007669"/>
    <property type="project" value="InterPro"/>
</dbReference>
<accession>A0A4Q7NCM2</accession>
<dbReference type="RefSeq" id="WP_130358342.1">
    <property type="nucleotide sequence ID" value="NZ_SGXC01000002.1"/>
</dbReference>
<feature type="domain" description="DHHA1" evidence="7">
    <location>
        <begin position="361"/>
        <end position="453"/>
    </location>
</feature>
<protein>
    <recommendedName>
        <fullName evidence="2">Single-stranded-DNA-specific exonuclease RecJ</fullName>
    </recommendedName>
</protein>
<dbReference type="GO" id="GO:0006310">
    <property type="term" value="P:DNA recombination"/>
    <property type="evidence" value="ECO:0007669"/>
    <property type="project" value="InterPro"/>
</dbReference>
<evidence type="ECO:0000259" key="8">
    <source>
        <dbReference type="Pfam" id="PF17768"/>
    </source>
</evidence>
<dbReference type="SUPFAM" id="SSF64182">
    <property type="entry name" value="DHH phosphoesterases"/>
    <property type="match status" value="1"/>
</dbReference>
<comment type="similarity">
    <text evidence="1">Belongs to the RecJ family.</text>
</comment>
<keyword evidence="10" id="KW-1185">Reference proteome</keyword>
<evidence type="ECO:0000259" key="7">
    <source>
        <dbReference type="Pfam" id="PF02272"/>
    </source>
</evidence>
<dbReference type="Pfam" id="PF01368">
    <property type="entry name" value="DHH"/>
    <property type="match status" value="1"/>
</dbReference>
<dbReference type="FunFam" id="3.90.1640.30:FF:000001">
    <property type="entry name" value="Single-stranded-DNA-specific exonuclease RecJ"/>
    <property type="match status" value="1"/>
</dbReference>
<dbReference type="GO" id="GO:0003676">
    <property type="term" value="F:nucleic acid binding"/>
    <property type="evidence" value="ECO:0007669"/>
    <property type="project" value="InterPro"/>
</dbReference>
<dbReference type="InterPro" id="IPR003156">
    <property type="entry name" value="DHHA1_dom"/>
</dbReference>
<dbReference type="InterPro" id="IPR038763">
    <property type="entry name" value="DHH_sf"/>
</dbReference>
<keyword evidence="4" id="KW-0378">Hydrolase</keyword>
<feature type="domain" description="DDH" evidence="6">
    <location>
        <begin position="76"/>
        <end position="235"/>
    </location>
</feature>
<keyword evidence="3" id="KW-0540">Nuclease</keyword>
<dbReference type="Gene3D" id="3.90.1640.30">
    <property type="match status" value="1"/>
</dbReference>
<dbReference type="InterPro" id="IPR041122">
    <property type="entry name" value="RecJ_OB"/>
</dbReference>
<feature type="domain" description="RecJ OB" evidence="8">
    <location>
        <begin position="467"/>
        <end position="564"/>
    </location>
</feature>
<proteinExistence type="inferred from homology"/>
<dbReference type="AlphaFoldDB" id="A0A4Q7NCM2"/>
<dbReference type="Pfam" id="PF02272">
    <property type="entry name" value="DHHA1"/>
    <property type="match status" value="1"/>
</dbReference>
<gene>
    <name evidence="9" type="ORF">EV675_3317</name>
</gene>
<evidence type="ECO:0000313" key="10">
    <source>
        <dbReference type="Proteomes" id="UP000292445"/>
    </source>
</evidence>
<evidence type="ECO:0000256" key="4">
    <source>
        <dbReference type="ARBA" id="ARBA00022801"/>
    </source>
</evidence>
<sequence length="570" mass="60775">MVAPRILTRQPDPAARRRLEQAGIHPLLARLWAARGVAAPQETAPDWPAMLAPSLLTHAGRAAALLADAIAARKRLLIVADYDCDGATACAVGLRGLRAMGAVVDFLVPNRFETGYGLSPAVVELACAHPAGKPDILITVDNGIASLDGVAAAREAGMQVVITDHHLPGDVLPEALAIVNPNQPGCGFPSKHLAGVGVIFYLLLALRAELRQRGAFGGDSGPRLDALTDLVALGTVADVVRLDANNRLLVAQGLKRIRAGRMQPGLRALFSVSGRQAREASTFDLGFALGPRINAAGRLADMSLGIRCLVTDDEDEALKLARELDTMNRERREIEAGMRDQALASLDALPAASAASLCVFDASWHQGVVGLVASRLKDRFWCPTLAFAPAGDGELRGSGRSVPDVHLRDALDLVSKRYPSLIRKFGGHAMAAGLTLHEADFAAFVPAFDAAVRELTGRSRFEPALETDGSLEADYANAEVATLLDQQVWGSGFPAPVFVDAFVIRNQRVVGEKHLKLALERGSQRFDAIWFGHADALPPAVDLAYRLALNNWNGMVSVQLVIEHGQDAAR</sequence>
<dbReference type="EMBL" id="SGXC01000002">
    <property type="protein sequence ID" value="RZS80705.1"/>
    <property type="molecule type" value="Genomic_DNA"/>
</dbReference>
<reference evidence="9 10" key="1">
    <citation type="submission" date="2019-02" db="EMBL/GenBank/DDBJ databases">
        <title>Genomic Encyclopedia of Type Strains, Phase IV (KMG-IV): sequencing the most valuable type-strain genomes for metagenomic binning, comparative biology and taxonomic classification.</title>
        <authorList>
            <person name="Goeker M."/>
        </authorList>
    </citation>
    <scope>NUCLEOTIDE SEQUENCE [LARGE SCALE GENOMIC DNA]</scope>
    <source>
        <strain evidence="9 10">K24</strain>
    </source>
</reference>
<dbReference type="OrthoDB" id="9809852at2"/>
<keyword evidence="5 9" id="KW-0269">Exonuclease</keyword>
<evidence type="ECO:0000256" key="2">
    <source>
        <dbReference type="ARBA" id="ARBA00019841"/>
    </source>
</evidence>
<organism evidence="9 10">
    <name type="scientific">Pigmentiphaga kullae</name>
    <dbReference type="NCBI Taxonomy" id="151784"/>
    <lineage>
        <taxon>Bacteria</taxon>
        <taxon>Pseudomonadati</taxon>
        <taxon>Pseudomonadota</taxon>
        <taxon>Betaproteobacteria</taxon>
        <taxon>Burkholderiales</taxon>
        <taxon>Alcaligenaceae</taxon>
        <taxon>Pigmentiphaga</taxon>
    </lineage>
</organism>
<dbReference type="InterPro" id="IPR001667">
    <property type="entry name" value="DDH_dom"/>
</dbReference>
<dbReference type="GO" id="GO:0008409">
    <property type="term" value="F:5'-3' exonuclease activity"/>
    <property type="evidence" value="ECO:0007669"/>
    <property type="project" value="InterPro"/>
</dbReference>
<dbReference type="NCBIfam" id="TIGR00644">
    <property type="entry name" value="recJ"/>
    <property type="match status" value="1"/>
</dbReference>
<dbReference type="InterPro" id="IPR051673">
    <property type="entry name" value="SSDNA_exonuclease_RecJ"/>
</dbReference>
<dbReference type="Gene3D" id="3.10.310.30">
    <property type="match status" value="1"/>
</dbReference>
<dbReference type="Pfam" id="PF17768">
    <property type="entry name" value="RecJ_OB"/>
    <property type="match status" value="1"/>
</dbReference>
<comment type="caution">
    <text evidence="9">The sequence shown here is derived from an EMBL/GenBank/DDBJ whole genome shotgun (WGS) entry which is preliminary data.</text>
</comment>
<evidence type="ECO:0000313" key="9">
    <source>
        <dbReference type="EMBL" id="RZS80705.1"/>
    </source>
</evidence>
<dbReference type="InterPro" id="IPR004610">
    <property type="entry name" value="RecJ"/>
</dbReference>
<dbReference type="PANTHER" id="PTHR30255:SF2">
    <property type="entry name" value="SINGLE-STRANDED-DNA-SPECIFIC EXONUCLEASE RECJ"/>
    <property type="match status" value="1"/>
</dbReference>
<evidence type="ECO:0000259" key="6">
    <source>
        <dbReference type="Pfam" id="PF01368"/>
    </source>
</evidence>
<dbReference type="PANTHER" id="PTHR30255">
    <property type="entry name" value="SINGLE-STRANDED-DNA-SPECIFIC EXONUCLEASE RECJ"/>
    <property type="match status" value="1"/>
</dbReference>
<dbReference type="Proteomes" id="UP000292445">
    <property type="component" value="Unassembled WGS sequence"/>
</dbReference>